<keyword evidence="4 7" id="KW-1133">Transmembrane helix</keyword>
<keyword evidence="9" id="KW-1185">Reference proteome</keyword>
<accession>A0A1W1UFA8</accession>
<feature type="transmembrane region" description="Helical" evidence="7">
    <location>
        <begin position="55"/>
        <end position="74"/>
    </location>
</feature>
<dbReference type="Pfam" id="PF00893">
    <property type="entry name" value="Multi_Drug_Res"/>
    <property type="match status" value="1"/>
</dbReference>
<dbReference type="EMBL" id="FWWT01000005">
    <property type="protein sequence ID" value="SMB79491.1"/>
    <property type="molecule type" value="Genomic_DNA"/>
</dbReference>
<dbReference type="GO" id="GO:0005886">
    <property type="term" value="C:plasma membrane"/>
    <property type="evidence" value="ECO:0007669"/>
    <property type="project" value="UniProtKB-SubCell"/>
</dbReference>
<evidence type="ECO:0000256" key="7">
    <source>
        <dbReference type="SAM" id="Phobius"/>
    </source>
</evidence>
<dbReference type="PANTHER" id="PTHR30561:SF7">
    <property type="entry name" value="GUANIDINIUM EFFLUX SYSTEM SUBUNIT GDNC-RELATED"/>
    <property type="match status" value="1"/>
</dbReference>
<evidence type="ECO:0000256" key="1">
    <source>
        <dbReference type="ARBA" id="ARBA00004651"/>
    </source>
</evidence>
<dbReference type="GO" id="GO:0022857">
    <property type="term" value="F:transmembrane transporter activity"/>
    <property type="evidence" value="ECO:0007669"/>
    <property type="project" value="InterPro"/>
</dbReference>
<dbReference type="InterPro" id="IPR045324">
    <property type="entry name" value="Small_multidrug_res"/>
</dbReference>
<dbReference type="InterPro" id="IPR037185">
    <property type="entry name" value="EmrE-like"/>
</dbReference>
<organism evidence="8 9">
    <name type="scientific">Desulfonispora thiosulfatigenes DSM 11270</name>
    <dbReference type="NCBI Taxonomy" id="656914"/>
    <lineage>
        <taxon>Bacteria</taxon>
        <taxon>Bacillati</taxon>
        <taxon>Bacillota</taxon>
        <taxon>Clostridia</taxon>
        <taxon>Eubacteriales</taxon>
        <taxon>Peptococcaceae</taxon>
        <taxon>Desulfonispora</taxon>
    </lineage>
</organism>
<dbReference type="PANTHER" id="PTHR30561">
    <property type="entry name" value="SMR FAMILY PROTON-DEPENDENT DRUG EFFLUX TRANSPORTER SUGE"/>
    <property type="match status" value="1"/>
</dbReference>
<gene>
    <name evidence="8" type="ORF">SAMN00017405_0765</name>
</gene>
<dbReference type="RefSeq" id="WP_200805835.1">
    <property type="nucleotide sequence ID" value="NZ_FWWT01000005.1"/>
</dbReference>
<dbReference type="Proteomes" id="UP000192731">
    <property type="component" value="Unassembled WGS sequence"/>
</dbReference>
<name>A0A1W1UFA8_DESTI</name>
<keyword evidence="3 6" id="KW-0812">Transmembrane</keyword>
<evidence type="ECO:0000256" key="2">
    <source>
        <dbReference type="ARBA" id="ARBA00022475"/>
    </source>
</evidence>
<evidence type="ECO:0000256" key="4">
    <source>
        <dbReference type="ARBA" id="ARBA00022989"/>
    </source>
</evidence>
<evidence type="ECO:0000256" key="3">
    <source>
        <dbReference type="ARBA" id="ARBA00022692"/>
    </source>
</evidence>
<keyword evidence="5 7" id="KW-0472">Membrane</keyword>
<evidence type="ECO:0000313" key="9">
    <source>
        <dbReference type="Proteomes" id="UP000192731"/>
    </source>
</evidence>
<proteinExistence type="inferred from homology"/>
<dbReference type="Gene3D" id="1.10.3730.20">
    <property type="match status" value="1"/>
</dbReference>
<protein>
    <submittedName>
        <fullName evidence="8">Paired small multidrug resistance pump</fullName>
    </submittedName>
</protein>
<evidence type="ECO:0000256" key="6">
    <source>
        <dbReference type="RuleBase" id="RU003942"/>
    </source>
</evidence>
<feature type="transmembrane region" description="Helical" evidence="7">
    <location>
        <begin position="80"/>
        <end position="98"/>
    </location>
</feature>
<feature type="transmembrane region" description="Helical" evidence="7">
    <location>
        <begin position="25"/>
        <end position="43"/>
    </location>
</feature>
<reference evidence="8 9" key="1">
    <citation type="submission" date="2017-04" db="EMBL/GenBank/DDBJ databases">
        <authorList>
            <person name="Afonso C.L."/>
            <person name="Miller P.J."/>
            <person name="Scott M.A."/>
            <person name="Spackman E."/>
            <person name="Goraichik I."/>
            <person name="Dimitrov K.M."/>
            <person name="Suarez D.L."/>
            <person name="Swayne D.E."/>
        </authorList>
    </citation>
    <scope>NUCLEOTIDE SEQUENCE [LARGE SCALE GENOMIC DNA]</scope>
    <source>
        <strain evidence="8 9">DSM 11270</strain>
    </source>
</reference>
<dbReference type="STRING" id="656914.SAMN00017405_0765"/>
<dbReference type="InterPro" id="IPR000390">
    <property type="entry name" value="Small_drug/metabolite_transptr"/>
</dbReference>
<evidence type="ECO:0000313" key="8">
    <source>
        <dbReference type="EMBL" id="SMB79491.1"/>
    </source>
</evidence>
<sequence length="122" mass="13539">MWIYVFLAGIVEVFWVIGLRHSSTSWQWLGTIVMIILSFYFVIKACDTLPSGTVYAVFTGMGATGIVLIDFLVFKADFSLAKALFIGLIITGVIGIKLSTEEEKIKERAENKKDLQVNEGGK</sequence>
<dbReference type="AlphaFoldDB" id="A0A1W1UFA8"/>
<comment type="similarity">
    <text evidence="6">Belongs to the drug/metabolite transporter (DMT) superfamily. Small multidrug resistance (SMR) (TC 2.A.7.1) family.</text>
</comment>
<dbReference type="SUPFAM" id="SSF103481">
    <property type="entry name" value="Multidrug resistance efflux transporter EmrE"/>
    <property type="match status" value="1"/>
</dbReference>
<keyword evidence="2" id="KW-1003">Cell membrane</keyword>
<evidence type="ECO:0000256" key="5">
    <source>
        <dbReference type="ARBA" id="ARBA00023136"/>
    </source>
</evidence>
<comment type="subcellular location">
    <subcellularLocation>
        <location evidence="1 6">Cell membrane</location>
        <topology evidence="1 6">Multi-pass membrane protein</topology>
    </subcellularLocation>
</comment>